<reference evidence="2" key="1">
    <citation type="journal article" date="2020" name="Stud. Mycol.">
        <title>101 Dothideomycetes genomes: a test case for predicting lifestyles and emergence of pathogens.</title>
        <authorList>
            <person name="Haridas S."/>
            <person name="Albert R."/>
            <person name="Binder M."/>
            <person name="Bloem J."/>
            <person name="Labutti K."/>
            <person name="Salamov A."/>
            <person name="Andreopoulos B."/>
            <person name="Baker S."/>
            <person name="Barry K."/>
            <person name="Bills G."/>
            <person name="Bluhm B."/>
            <person name="Cannon C."/>
            <person name="Castanera R."/>
            <person name="Culley D."/>
            <person name="Daum C."/>
            <person name="Ezra D."/>
            <person name="Gonzalez J."/>
            <person name="Henrissat B."/>
            <person name="Kuo A."/>
            <person name="Liang C."/>
            <person name="Lipzen A."/>
            <person name="Lutzoni F."/>
            <person name="Magnuson J."/>
            <person name="Mondo S."/>
            <person name="Nolan M."/>
            <person name="Ohm R."/>
            <person name="Pangilinan J."/>
            <person name="Park H.-J."/>
            <person name="Ramirez L."/>
            <person name="Alfaro M."/>
            <person name="Sun H."/>
            <person name="Tritt A."/>
            <person name="Yoshinaga Y."/>
            <person name="Zwiers L.-H."/>
            <person name="Turgeon B."/>
            <person name="Goodwin S."/>
            <person name="Spatafora J."/>
            <person name="Crous P."/>
            <person name="Grigoriev I."/>
        </authorList>
    </citation>
    <scope>NUCLEOTIDE SEQUENCE</scope>
    <source>
        <strain evidence="2">CBS 113979</strain>
    </source>
</reference>
<feature type="compositionally biased region" description="Polar residues" evidence="1">
    <location>
        <begin position="66"/>
        <end position="75"/>
    </location>
</feature>
<evidence type="ECO:0000313" key="3">
    <source>
        <dbReference type="Proteomes" id="UP000800041"/>
    </source>
</evidence>
<evidence type="ECO:0000256" key="1">
    <source>
        <dbReference type="SAM" id="MobiDB-lite"/>
    </source>
</evidence>
<dbReference type="Proteomes" id="UP000800041">
    <property type="component" value="Unassembled WGS sequence"/>
</dbReference>
<feature type="region of interest" description="Disordered" evidence="1">
    <location>
        <begin position="122"/>
        <end position="143"/>
    </location>
</feature>
<feature type="region of interest" description="Disordered" evidence="1">
    <location>
        <begin position="51"/>
        <end position="75"/>
    </location>
</feature>
<dbReference type="EMBL" id="ML977152">
    <property type="protein sequence ID" value="KAF1987471.1"/>
    <property type="molecule type" value="Genomic_DNA"/>
</dbReference>
<keyword evidence="3" id="KW-1185">Reference proteome</keyword>
<proteinExistence type="predicted"/>
<organism evidence="2 3">
    <name type="scientific">Aulographum hederae CBS 113979</name>
    <dbReference type="NCBI Taxonomy" id="1176131"/>
    <lineage>
        <taxon>Eukaryota</taxon>
        <taxon>Fungi</taxon>
        <taxon>Dikarya</taxon>
        <taxon>Ascomycota</taxon>
        <taxon>Pezizomycotina</taxon>
        <taxon>Dothideomycetes</taxon>
        <taxon>Pleosporomycetidae</taxon>
        <taxon>Aulographales</taxon>
        <taxon>Aulographaceae</taxon>
    </lineage>
</organism>
<dbReference type="AlphaFoldDB" id="A0A6G1H2N6"/>
<name>A0A6G1H2N6_9PEZI</name>
<sequence>MPPPTSTSSRLVILSRGPKASVLQLFWKPSCLNARDGQPWPWLRVDSGRGVSRPLLPNGDQDARPSETSSPRDQTCSEAWTSCNVTWRLSFKGLSFYHIIMNRSLSSMPGTKTGRFSSLVSSSCRPGAQGPATTSTAGTGIRRGTFWPSSDMSRLVGRNSPLCCIFVGQYGWEKGQGLLFYSRLPPLIINIGRLYNSLSLLPVDPSSICHPSSQCWYVSVPACPRVQEGDLTTP</sequence>
<accession>A0A6G1H2N6</accession>
<gene>
    <name evidence="2" type="ORF">K402DRAFT_49887</name>
</gene>
<protein>
    <submittedName>
        <fullName evidence="2">Uncharacterized protein</fullName>
    </submittedName>
</protein>
<evidence type="ECO:0000313" key="2">
    <source>
        <dbReference type="EMBL" id="KAF1987471.1"/>
    </source>
</evidence>